<accession>A0A3P9QGT0</accession>
<keyword evidence="2" id="KW-1185">Reference proteome</keyword>
<reference evidence="1" key="2">
    <citation type="submission" date="2025-08" db="UniProtKB">
        <authorList>
            <consortium name="Ensembl"/>
        </authorList>
    </citation>
    <scope>IDENTIFICATION</scope>
    <source>
        <strain evidence="1">Guanapo</strain>
    </source>
</reference>
<proteinExistence type="predicted"/>
<dbReference type="Ensembl" id="ENSPRET00000033682.1">
    <property type="protein sequence ID" value="ENSPREP00000033304.1"/>
    <property type="gene ID" value="ENSPREG00000022568.1"/>
</dbReference>
<evidence type="ECO:0000313" key="2">
    <source>
        <dbReference type="Proteomes" id="UP000242638"/>
    </source>
</evidence>
<reference evidence="2" key="1">
    <citation type="submission" date="2013-11" db="EMBL/GenBank/DDBJ databases">
        <title>The genomic landscape of the Guanapo guppy.</title>
        <authorList>
            <person name="Kuenstner A."/>
            <person name="Dreyer C."/>
        </authorList>
    </citation>
    <scope>NUCLEOTIDE SEQUENCE</scope>
    <source>
        <strain evidence="2">Guanapo</strain>
    </source>
</reference>
<dbReference type="AlphaFoldDB" id="A0A3P9QGT0"/>
<sequence length="101" mass="11126">MKLQQDPSFFSRKGGSEARCQAVPLQKDGGDEGVGVGVFLRVKGVGDGMWDEEDEPSKKKKHFNLVAEGGAFLMFYSLSSSCWPHSRCDLCICESMTSSVW</sequence>
<reference evidence="1" key="3">
    <citation type="submission" date="2025-09" db="UniProtKB">
        <authorList>
            <consortium name="Ensembl"/>
        </authorList>
    </citation>
    <scope>IDENTIFICATION</scope>
    <source>
        <strain evidence="1">Guanapo</strain>
    </source>
</reference>
<organism evidence="1 2">
    <name type="scientific">Poecilia reticulata</name>
    <name type="common">Guppy</name>
    <name type="synonym">Acanthophacelus reticulatus</name>
    <dbReference type="NCBI Taxonomy" id="8081"/>
    <lineage>
        <taxon>Eukaryota</taxon>
        <taxon>Metazoa</taxon>
        <taxon>Chordata</taxon>
        <taxon>Craniata</taxon>
        <taxon>Vertebrata</taxon>
        <taxon>Euteleostomi</taxon>
        <taxon>Actinopterygii</taxon>
        <taxon>Neopterygii</taxon>
        <taxon>Teleostei</taxon>
        <taxon>Neoteleostei</taxon>
        <taxon>Acanthomorphata</taxon>
        <taxon>Ovalentaria</taxon>
        <taxon>Atherinomorphae</taxon>
        <taxon>Cyprinodontiformes</taxon>
        <taxon>Poeciliidae</taxon>
        <taxon>Poeciliinae</taxon>
        <taxon>Poecilia</taxon>
    </lineage>
</organism>
<protein>
    <submittedName>
        <fullName evidence="1">Uncharacterized protein</fullName>
    </submittedName>
</protein>
<dbReference type="Proteomes" id="UP000242638">
    <property type="component" value="Unassembled WGS sequence"/>
</dbReference>
<name>A0A3P9QGT0_POERE</name>
<evidence type="ECO:0000313" key="1">
    <source>
        <dbReference type="Ensembl" id="ENSPREP00000033304.1"/>
    </source>
</evidence>